<evidence type="ECO:0000313" key="3">
    <source>
        <dbReference type="Proteomes" id="UP000694853"/>
    </source>
</evidence>
<feature type="compositionally biased region" description="Basic and acidic residues" evidence="2">
    <location>
        <begin position="128"/>
        <end position="139"/>
    </location>
</feature>
<feature type="compositionally biased region" description="Low complexity" evidence="2">
    <location>
        <begin position="73"/>
        <end position="95"/>
    </location>
</feature>
<feature type="compositionally biased region" description="Basic and acidic residues" evidence="2">
    <location>
        <begin position="49"/>
        <end position="59"/>
    </location>
</feature>
<reference evidence="4" key="2">
    <citation type="submission" date="2025-08" db="UniProtKB">
        <authorList>
            <consortium name="RefSeq"/>
        </authorList>
    </citation>
    <scope>IDENTIFICATION</scope>
    <source>
        <tissue evidence="4">Young leaves</tissue>
    </source>
</reference>
<reference evidence="3" key="1">
    <citation type="journal article" date="2019" name="Toxins">
        <title>Detection of Abrin-Like and Prepropulchellin-Like Toxin Genes and Transcripts Using Whole Genome Sequencing and Full-Length Transcript Sequencing of Abrus precatorius.</title>
        <authorList>
            <person name="Hovde B.T."/>
            <person name="Daligault H.E."/>
            <person name="Hanschen E.R."/>
            <person name="Kunde Y.A."/>
            <person name="Johnson M.B."/>
            <person name="Starkenburg S.R."/>
            <person name="Johnson S.L."/>
        </authorList>
    </citation>
    <scope>NUCLEOTIDE SEQUENCE [LARGE SCALE GENOMIC DNA]</scope>
</reference>
<feature type="compositionally biased region" description="Polar residues" evidence="2">
    <location>
        <begin position="7"/>
        <end position="36"/>
    </location>
</feature>
<keyword evidence="1" id="KW-0175">Coiled coil</keyword>
<dbReference type="Proteomes" id="UP000694853">
    <property type="component" value="Unplaced"/>
</dbReference>
<accession>A0A8B8JV31</accession>
<keyword evidence="3" id="KW-1185">Reference proteome</keyword>
<dbReference type="KEGG" id="aprc:113849525"/>
<dbReference type="SUPFAM" id="SSF57997">
    <property type="entry name" value="Tropomyosin"/>
    <property type="match status" value="1"/>
</dbReference>
<dbReference type="GeneID" id="113849525"/>
<feature type="compositionally biased region" description="Polar residues" evidence="2">
    <location>
        <begin position="60"/>
        <end position="72"/>
    </location>
</feature>
<feature type="region of interest" description="Disordered" evidence="2">
    <location>
        <begin position="204"/>
        <end position="224"/>
    </location>
</feature>
<feature type="compositionally biased region" description="Low complexity" evidence="2">
    <location>
        <begin position="204"/>
        <end position="215"/>
    </location>
</feature>
<organism evidence="3 4">
    <name type="scientific">Abrus precatorius</name>
    <name type="common">Indian licorice</name>
    <name type="synonym">Glycine abrus</name>
    <dbReference type="NCBI Taxonomy" id="3816"/>
    <lineage>
        <taxon>Eukaryota</taxon>
        <taxon>Viridiplantae</taxon>
        <taxon>Streptophyta</taxon>
        <taxon>Embryophyta</taxon>
        <taxon>Tracheophyta</taxon>
        <taxon>Spermatophyta</taxon>
        <taxon>Magnoliopsida</taxon>
        <taxon>eudicotyledons</taxon>
        <taxon>Gunneridae</taxon>
        <taxon>Pentapetalae</taxon>
        <taxon>rosids</taxon>
        <taxon>fabids</taxon>
        <taxon>Fabales</taxon>
        <taxon>Fabaceae</taxon>
        <taxon>Papilionoideae</taxon>
        <taxon>50 kb inversion clade</taxon>
        <taxon>NPAAA clade</taxon>
        <taxon>indigoferoid/millettioid clade</taxon>
        <taxon>Abreae</taxon>
        <taxon>Abrus</taxon>
    </lineage>
</organism>
<evidence type="ECO:0000313" key="4">
    <source>
        <dbReference type="RefSeq" id="XP_027335286.1"/>
    </source>
</evidence>
<gene>
    <name evidence="4" type="primary">LOC113849525</name>
</gene>
<feature type="region of interest" description="Disordered" evidence="2">
    <location>
        <begin position="1"/>
        <end position="165"/>
    </location>
</feature>
<protein>
    <submittedName>
        <fullName evidence="4">Uncharacterized protein DDB_G0271670-like</fullName>
    </submittedName>
</protein>
<evidence type="ECO:0000256" key="1">
    <source>
        <dbReference type="SAM" id="Coils"/>
    </source>
</evidence>
<evidence type="ECO:0000256" key="2">
    <source>
        <dbReference type="SAM" id="MobiDB-lite"/>
    </source>
</evidence>
<feature type="coiled-coil region" evidence="1">
    <location>
        <begin position="331"/>
        <end position="407"/>
    </location>
</feature>
<sequence length="417" mass="45345">MAVSTPVRPTSDQPSTQSAEVSIDDTPSVNSTPRVQQESKKRLTPIPEESQKSSKKNREVVSQNLALGNEATSSSSSGTSSSSSDASSSSSSSSSEHQAQTEQASEVPPISRQTPPLGSPEVDVVTYHSEEEGPLHEGEENVAAEGNQVPENLPISVEGPPSLEVVPPASSINSEMNLDDFNAMVEEDPEGAIDKILAGTFTFSSSSHTPSGSHSEISKPTESTEKMLEDLRSLVFYAPMMKNLPTDKDLVAKVKGLLSSLKVQLSTFPEGLQRFESLFIDSLPIIDQTTVVGSKQDQARVKQDSASNKLKAARTGLVKLKESATNADMKQKEVDARIVDLEKQLERARKESKMLKKASEACEKKRKNFIENVKTLTIERAQAMEDISSLDAQCTALETRYQNLRAVYTEMRSKPPF</sequence>
<dbReference type="RefSeq" id="XP_027335286.1">
    <property type="nucleotide sequence ID" value="XM_027479485.1"/>
</dbReference>
<name>A0A8B8JV31_ABRPR</name>
<dbReference type="AlphaFoldDB" id="A0A8B8JV31"/>
<proteinExistence type="predicted"/>